<dbReference type="RefSeq" id="WP_211682106.1">
    <property type="nucleotide sequence ID" value="NZ_JAGRQH010000005.1"/>
</dbReference>
<organism evidence="2 3">
    <name type="scientific">Neokomagataea anthophila</name>
    <dbReference type="NCBI Taxonomy" id="2826925"/>
    <lineage>
        <taxon>Bacteria</taxon>
        <taxon>Pseudomonadati</taxon>
        <taxon>Pseudomonadota</taxon>
        <taxon>Alphaproteobacteria</taxon>
        <taxon>Acetobacterales</taxon>
        <taxon>Acetobacteraceae</taxon>
        <taxon>Neokomagataea</taxon>
    </lineage>
</organism>
<evidence type="ECO:0000313" key="2">
    <source>
        <dbReference type="EMBL" id="MBR0560048.1"/>
    </source>
</evidence>
<reference evidence="2 3" key="1">
    <citation type="submission" date="2021-04" db="EMBL/GenBank/DDBJ databases">
        <title>The complete genome sequence of Neokomagataea sp. TBRC 2177.</title>
        <authorList>
            <person name="Charoenyingcharoen P."/>
            <person name="Yukphan P."/>
        </authorList>
    </citation>
    <scope>NUCLEOTIDE SEQUENCE [LARGE SCALE GENOMIC DNA]</scope>
    <source>
        <strain evidence="2 3">TBRC 2177</strain>
    </source>
</reference>
<proteinExistence type="predicted"/>
<feature type="region of interest" description="Disordered" evidence="1">
    <location>
        <begin position="212"/>
        <end position="243"/>
    </location>
</feature>
<gene>
    <name evidence="2" type="ORF">KB213_08280</name>
</gene>
<dbReference type="Proteomes" id="UP000677812">
    <property type="component" value="Unassembled WGS sequence"/>
</dbReference>
<keyword evidence="3" id="KW-1185">Reference proteome</keyword>
<name>A0ABS5E955_9PROT</name>
<protein>
    <recommendedName>
        <fullName evidence="4">Phage tail lysozyme domain-containing protein</fullName>
    </recommendedName>
</protein>
<sequence length="512" mass="53711">MSGPFDMNANALLGIGQGTVRPTDPSEQISRAIGIRNALLGNQIQQSEYDARKARGKAYADNYNPLTGKYNIPAVQAEMGSTEAGQYGLPEAVTTLGSQKAQQIGNDSAQLALNQRRAGMIAGIAAPYLRKEGLTKDDLAPAYGTAVAHGLMSLDQAQQSYASLPEGGDELKQQVRSLTDASIGPEHAYNDAYGSMQLVDVGGHLQWQNVGSPASGQGGVSTGAPIGKTLSPSEATTPLPYNDLAGNPKIATRADVVRANGQGQYLDATSKPTVPLSVMGDGSYPAQPRSANGAQPGGFSAGPAPGQVDAQIATAKAGAEGANALMQAASGRNERMAMLGNMQTDLNGFTPGPGRAKIRSIEAFANSWGVPFGADEVQSAQSFDKWAQNVANAQASVLGHSDARLAAAEHAMPNSKMQSGTISLMLHQLTGNEDAINAKANAWKASGLQPAQYQTWEQNFNQNFNPRAFQLLRMTPAERETAFKEMRASGQLEDFKKTYNSMAAAGLVPSGR</sequence>
<comment type="caution">
    <text evidence="2">The sequence shown here is derived from an EMBL/GenBank/DDBJ whole genome shotgun (WGS) entry which is preliminary data.</text>
</comment>
<accession>A0ABS5E955</accession>
<dbReference type="EMBL" id="JAGRQH010000005">
    <property type="protein sequence ID" value="MBR0560048.1"/>
    <property type="molecule type" value="Genomic_DNA"/>
</dbReference>
<evidence type="ECO:0000313" key="3">
    <source>
        <dbReference type="Proteomes" id="UP000677812"/>
    </source>
</evidence>
<evidence type="ECO:0008006" key="4">
    <source>
        <dbReference type="Google" id="ProtNLM"/>
    </source>
</evidence>
<evidence type="ECO:0000256" key="1">
    <source>
        <dbReference type="SAM" id="MobiDB-lite"/>
    </source>
</evidence>